<dbReference type="SMART" id="SM00870">
    <property type="entry name" value="Asparaginase"/>
    <property type="match status" value="1"/>
</dbReference>
<dbReference type="GO" id="GO:0005524">
    <property type="term" value="F:ATP binding"/>
    <property type="evidence" value="ECO:0007669"/>
    <property type="project" value="UniProtKB-KW"/>
</dbReference>
<keyword evidence="3 5" id="KW-0067">ATP-binding</keyword>
<dbReference type="InterPro" id="IPR037222">
    <property type="entry name" value="GatD_N_sf"/>
</dbReference>
<evidence type="ECO:0000256" key="2">
    <source>
        <dbReference type="ARBA" id="ARBA00022741"/>
    </source>
</evidence>
<dbReference type="PIRSF" id="PIRSF500175">
    <property type="entry name" value="Glu_ADT_D"/>
    <property type="match status" value="1"/>
</dbReference>
<dbReference type="InterPro" id="IPR036152">
    <property type="entry name" value="Asp/glu_Ase-like_sf"/>
</dbReference>
<dbReference type="Pfam" id="PF00710">
    <property type="entry name" value="Asparaginase"/>
    <property type="match status" value="1"/>
</dbReference>
<dbReference type="NCBIfam" id="TIGR02153">
    <property type="entry name" value="gatD_arch"/>
    <property type="match status" value="1"/>
</dbReference>
<dbReference type="NCBIfam" id="NF003217">
    <property type="entry name" value="PRK04183.1"/>
    <property type="match status" value="1"/>
</dbReference>
<comment type="caution">
    <text evidence="11">The sequence shown here is derived from an EMBL/GenBank/DDBJ whole genome shotgun (WGS) entry which is preliminary data.</text>
</comment>
<keyword evidence="1 5" id="KW-0436">Ligase</keyword>
<comment type="subunit">
    <text evidence="5 7">Heterodimer of GatD and GatE.</text>
</comment>
<feature type="domain" description="Asparaginase/glutaminase C-terminal" evidence="9">
    <location>
        <begin position="293"/>
        <end position="406"/>
    </location>
</feature>
<evidence type="ECO:0000256" key="3">
    <source>
        <dbReference type="ARBA" id="ARBA00022840"/>
    </source>
</evidence>
<dbReference type="PANTHER" id="PTHR11707">
    <property type="entry name" value="L-ASPARAGINASE"/>
    <property type="match status" value="1"/>
</dbReference>
<gene>
    <name evidence="5 11" type="primary">gatD</name>
    <name evidence="11" type="ORF">H1011_02745</name>
</gene>
<proteinExistence type="inferred from homology"/>
<organism evidence="11 12">
    <name type="scientific">Candidatus Undinarchaeum marinum</name>
    <dbReference type="NCBI Taxonomy" id="2756141"/>
    <lineage>
        <taxon>Archaea</taxon>
        <taxon>Candidatus Undinarchaeota</taxon>
        <taxon>Candidatus Undinarchaeia</taxon>
        <taxon>Candidatus Undinarchaeales</taxon>
        <taxon>Candidatus Undinarchaeaceae</taxon>
        <taxon>Candidatus Undinarchaeum</taxon>
    </lineage>
</organism>
<evidence type="ECO:0000259" key="10">
    <source>
        <dbReference type="Pfam" id="PF18195"/>
    </source>
</evidence>
<dbReference type="CDD" id="cd08962">
    <property type="entry name" value="GatD"/>
    <property type="match status" value="1"/>
</dbReference>
<dbReference type="InterPro" id="IPR011878">
    <property type="entry name" value="GatD"/>
</dbReference>
<dbReference type="InterPro" id="IPR040918">
    <property type="entry name" value="GatD_N"/>
</dbReference>
<evidence type="ECO:0000256" key="7">
    <source>
        <dbReference type="RuleBase" id="RU004457"/>
    </source>
</evidence>
<dbReference type="InterPro" id="IPR040919">
    <property type="entry name" value="Asparaginase_C"/>
</dbReference>
<dbReference type="EC" id="6.3.5.-" evidence="5 7"/>
<dbReference type="GO" id="GO:0006450">
    <property type="term" value="P:regulation of translational fidelity"/>
    <property type="evidence" value="ECO:0007669"/>
    <property type="project" value="InterPro"/>
</dbReference>
<dbReference type="PIRSF" id="PIRSF001220">
    <property type="entry name" value="L-ASNase_gatD"/>
    <property type="match status" value="1"/>
</dbReference>
<evidence type="ECO:0000256" key="4">
    <source>
        <dbReference type="ARBA" id="ARBA00022917"/>
    </source>
</evidence>
<evidence type="ECO:0000256" key="6">
    <source>
        <dbReference type="PROSITE-ProRule" id="PRU10100"/>
    </source>
</evidence>
<comment type="function">
    <text evidence="5 7">Allows the formation of correctly charged Gln-tRNA(Gln) through the transamidation of misacylated Glu-tRNA(Gln) in organisms which lack glutaminyl-tRNA synthetase. The reaction takes place in the presence of glutamine and ATP through an activated gamma-phospho-Glu-tRNA(Gln). The GatDE system is specific for glutamate and does not act on aspartate.</text>
</comment>
<feature type="active site" evidence="5 6">
    <location>
        <position position="165"/>
    </location>
</feature>
<dbReference type="InterPro" id="IPR027474">
    <property type="entry name" value="L-asparaginase_N"/>
</dbReference>
<dbReference type="InterPro" id="IPR027475">
    <property type="entry name" value="Asparaginase/glutaminase_AS2"/>
</dbReference>
<accession>A0A832V0Q3</accession>
<comment type="similarity">
    <text evidence="5 7">Belongs to the asparaginase 1 family. GatD subfamily.</text>
</comment>
<evidence type="ECO:0000256" key="5">
    <source>
        <dbReference type="HAMAP-Rule" id="MF_00586"/>
    </source>
</evidence>
<dbReference type="PROSITE" id="PS51732">
    <property type="entry name" value="ASN_GLN_ASE_3"/>
    <property type="match status" value="1"/>
</dbReference>
<keyword evidence="4 5" id="KW-0648">Protein biosynthesis</keyword>
<feature type="active site" evidence="5">
    <location>
        <position position="243"/>
    </location>
</feature>
<evidence type="ECO:0000259" key="8">
    <source>
        <dbReference type="Pfam" id="PF00710"/>
    </source>
</evidence>
<evidence type="ECO:0000259" key="9">
    <source>
        <dbReference type="Pfam" id="PF17763"/>
    </source>
</evidence>
<dbReference type="NCBIfam" id="TIGR00519">
    <property type="entry name" value="asnASE_I"/>
    <property type="match status" value="1"/>
</dbReference>
<dbReference type="GO" id="GO:0016740">
    <property type="term" value="F:transferase activity"/>
    <property type="evidence" value="ECO:0007669"/>
    <property type="project" value="UniProtKB-KW"/>
</dbReference>
<dbReference type="AlphaFoldDB" id="A0A832V0Q3"/>
<keyword evidence="12" id="KW-1185">Reference proteome</keyword>
<dbReference type="Pfam" id="PF17763">
    <property type="entry name" value="Asparaginase_C"/>
    <property type="match status" value="1"/>
</dbReference>
<dbReference type="PANTHER" id="PTHR11707:SF28">
    <property type="entry name" value="60 KDA LYSOPHOSPHOLIPASE"/>
    <property type="match status" value="1"/>
</dbReference>
<dbReference type="SUPFAM" id="SSF53774">
    <property type="entry name" value="Glutaminase/Asparaginase"/>
    <property type="match status" value="1"/>
</dbReference>
<dbReference type="GO" id="GO:0006520">
    <property type="term" value="P:amino acid metabolic process"/>
    <property type="evidence" value="ECO:0007669"/>
    <property type="project" value="InterPro"/>
</dbReference>
<protein>
    <recommendedName>
        <fullName evidence="5 7">Glutamyl-tRNA(Gln) amidotransferase subunit D</fullName>
        <shortName evidence="5">Glu-ADT subunit D</shortName>
        <ecNumber evidence="5 7">6.3.5.-</ecNumber>
    </recommendedName>
</protein>
<dbReference type="PROSITE" id="PS00917">
    <property type="entry name" value="ASN_GLN_ASE_2"/>
    <property type="match status" value="1"/>
</dbReference>
<comment type="catalytic activity">
    <reaction evidence="5 7">
        <text>L-glutamyl-tRNA(Gln) + L-glutamine + ATP + H2O = L-glutaminyl-tRNA(Gln) + L-glutamate + ADP + phosphate + H(+)</text>
        <dbReference type="Rhea" id="RHEA:17521"/>
        <dbReference type="Rhea" id="RHEA-COMP:9681"/>
        <dbReference type="Rhea" id="RHEA-COMP:9684"/>
        <dbReference type="ChEBI" id="CHEBI:15377"/>
        <dbReference type="ChEBI" id="CHEBI:15378"/>
        <dbReference type="ChEBI" id="CHEBI:29985"/>
        <dbReference type="ChEBI" id="CHEBI:30616"/>
        <dbReference type="ChEBI" id="CHEBI:43474"/>
        <dbReference type="ChEBI" id="CHEBI:58359"/>
        <dbReference type="ChEBI" id="CHEBI:78520"/>
        <dbReference type="ChEBI" id="CHEBI:78521"/>
        <dbReference type="ChEBI" id="CHEBI:456216"/>
    </reaction>
</comment>
<dbReference type="GO" id="GO:0006412">
    <property type="term" value="P:translation"/>
    <property type="evidence" value="ECO:0007669"/>
    <property type="project" value="UniProtKB-UniRule"/>
</dbReference>
<feature type="domain" description="GatD N-terminal" evidence="10">
    <location>
        <begin position="6"/>
        <end position="56"/>
    </location>
</feature>
<evidence type="ECO:0000313" key="11">
    <source>
        <dbReference type="EMBL" id="HIJ99717.1"/>
    </source>
</evidence>
<dbReference type="InterPro" id="IPR006033">
    <property type="entry name" value="AsnA_fam"/>
</dbReference>
<dbReference type="Gene3D" id="3.40.50.40">
    <property type="match status" value="1"/>
</dbReference>
<dbReference type="Gene3D" id="3.40.50.1170">
    <property type="entry name" value="L-asparaginase, N-terminal domain"/>
    <property type="match status" value="1"/>
</dbReference>
<keyword evidence="2 5" id="KW-0547">Nucleotide-binding</keyword>
<feature type="active site" evidence="5">
    <location>
        <position position="88"/>
    </location>
</feature>
<evidence type="ECO:0000256" key="1">
    <source>
        <dbReference type="ARBA" id="ARBA00022598"/>
    </source>
</evidence>
<feature type="domain" description="L-asparaginase N-terminal" evidence="8">
    <location>
        <begin position="79"/>
        <end position="263"/>
    </location>
</feature>
<dbReference type="Gene3D" id="2.30.30.520">
    <property type="match status" value="1"/>
</dbReference>
<dbReference type="GO" id="GO:0050567">
    <property type="term" value="F:glutaminyl-tRNA synthase (glutamine-hydrolyzing) activity"/>
    <property type="evidence" value="ECO:0007669"/>
    <property type="project" value="UniProtKB-UniRule"/>
</dbReference>
<feature type="active site" evidence="5">
    <location>
        <position position="166"/>
    </location>
</feature>
<dbReference type="InterPro" id="IPR006034">
    <property type="entry name" value="Asparaginase/glutaminase-like"/>
</dbReference>
<dbReference type="InterPro" id="IPR027473">
    <property type="entry name" value="L-asparaginase_C"/>
</dbReference>
<sequence>MAQPGIGDKVKIKTRKASYEGILMPRSELSDKEHIVLKLDSGYNIGISKQDISKIEQVPESRKTRAPKVIVKAGKGLPKISVVSTGGTITSKVDYKTGGVSPFKTGEELLAGMPKLAEIVQINDIKQPFSLLSEDISHKDWSKIAKEVYSELKKDTEGVIVTHGTDTLHYTSAALSFMIEGLNKPIAVVGAQRSADRGSFDGLMNMLCATHYCLSDIAEVAIVMHAGSSDEYCIASQGTKVRKMHTSRRDAFRPINDEPIVKIWPDGNLVMTGTQYNERSSGNPKLLDKVEERVALIHSYPGARPEILEHYIDKKYKGIIIAGTGFGHVATQPLDKKESWLKAVTNTVDSGIFVGMTSQALYGTTDSMIYSAGRLLKNAGVTYLKDMLPETAYVKLAWALGNFKRSELEEKMLENISGEINERIQPGSFLY</sequence>
<reference evidence="11 12" key="1">
    <citation type="journal article" name="Nat. Commun.">
        <title>Undinarchaeota illuminate DPANN phylogeny and the impact of gene transfer on archaeal evolution.</title>
        <authorList>
            <person name="Dombrowski N."/>
            <person name="Williams T.A."/>
            <person name="Sun J."/>
            <person name="Woodcroft B.J."/>
            <person name="Lee J.H."/>
            <person name="Minh B.Q."/>
            <person name="Rinke C."/>
            <person name="Spang A."/>
        </authorList>
    </citation>
    <scope>NUCLEOTIDE SEQUENCE [LARGE SCALE GENOMIC DNA]</scope>
    <source>
        <strain evidence="11">MAG_bin17</strain>
    </source>
</reference>
<dbReference type="SUPFAM" id="SSF141300">
    <property type="entry name" value="GatD N-terminal domain-like"/>
    <property type="match status" value="1"/>
</dbReference>
<evidence type="ECO:0000313" key="12">
    <source>
        <dbReference type="Proteomes" id="UP000604391"/>
    </source>
</evidence>
<dbReference type="EMBL" id="DVAD01000014">
    <property type="protein sequence ID" value="HIJ99717.1"/>
    <property type="molecule type" value="Genomic_DNA"/>
</dbReference>
<dbReference type="Proteomes" id="UP000604391">
    <property type="component" value="Unassembled WGS sequence"/>
</dbReference>
<dbReference type="PRINTS" id="PR00139">
    <property type="entry name" value="ASNGLNASE"/>
</dbReference>
<dbReference type="GO" id="GO:0004067">
    <property type="term" value="F:asparaginase activity"/>
    <property type="evidence" value="ECO:0007669"/>
    <property type="project" value="UniProtKB-UniRule"/>
</dbReference>
<dbReference type="InterPro" id="IPR037152">
    <property type="entry name" value="L-asparaginase_N_sf"/>
</dbReference>
<dbReference type="Pfam" id="PF18195">
    <property type="entry name" value="GatD_N"/>
    <property type="match status" value="1"/>
</dbReference>
<name>A0A832V0Q3_9ARCH</name>
<dbReference type="HAMAP" id="MF_00586">
    <property type="entry name" value="GatD"/>
    <property type="match status" value="1"/>
</dbReference>